<sequence>MNAIKIKWSSLLNLTELEFVPAPPKVLEVSAELVQAIAWLTAATGHDRKLLRCTENGALLVADPWSLLSVVETCEMYSYNGDGVAFSTVI</sequence>
<reference evidence="1" key="1">
    <citation type="journal article" date="2014" name="Front. Microbiol.">
        <title>High frequency of phylogenetically diverse reductive dehalogenase-homologous genes in deep subseafloor sedimentary metagenomes.</title>
        <authorList>
            <person name="Kawai M."/>
            <person name="Futagami T."/>
            <person name="Toyoda A."/>
            <person name="Takaki Y."/>
            <person name="Nishi S."/>
            <person name="Hori S."/>
            <person name="Arai W."/>
            <person name="Tsubouchi T."/>
            <person name="Morono Y."/>
            <person name="Uchiyama I."/>
            <person name="Ito T."/>
            <person name="Fujiyama A."/>
            <person name="Inagaki F."/>
            <person name="Takami H."/>
        </authorList>
    </citation>
    <scope>NUCLEOTIDE SEQUENCE</scope>
    <source>
        <strain evidence="1">Expedition CK06-06</strain>
    </source>
</reference>
<proteinExistence type="predicted"/>
<protein>
    <submittedName>
        <fullName evidence="1">Uncharacterized protein</fullName>
    </submittedName>
</protein>
<dbReference type="AlphaFoldDB" id="X1MNX8"/>
<comment type="caution">
    <text evidence="1">The sequence shown here is derived from an EMBL/GenBank/DDBJ whole genome shotgun (WGS) entry which is preliminary data.</text>
</comment>
<gene>
    <name evidence="1" type="ORF">S06H3_29211</name>
</gene>
<organism evidence="1">
    <name type="scientific">marine sediment metagenome</name>
    <dbReference type="NCBI Taxonomy" id="412755"/>
    <lineage>
        <taxon>unclassified sequences</taxon>
        <taxon>metagenomes</taxon>
        <taxon>ecological metagenomes</taxon>
    </lineage>
</organism>
<evidence type="ECO:0000313" key="1">
    <source>
        <dbReference type="EMBL" id="GAI19746.1"/>
    </source>
</evidence>
<dbReference type="EMBL" id="BARV01017103">
    <property type="protein sequence ID" value="GAI19746.1"/>
    <property type="molecule type" value="Genomic_DNA"/>
</dbReference>
<name>X1MNX8_9ZZZZ</name>
<accession>X1MNX8</accession>
<feature type="non-terminal residue" evidence="1">
    <location>
        <position position="90"/>
    </location>
</feature>